<organism evidence="2 3">
    <name type="scientific">Edaphosphingomonas fennica</name>
    <dbReference type="NCBI Taxonomy" id="114404"/>
    <lineage>
        <taxon>Bacteria</taxon>
        <taxon>Pseudomonadati</taxon>
        <taxon>Pseudomonadota</taxon>
        <taxon>Alphaproteobacteria</taxon>
        <taxon>Sphingomonadales</taxon>
        <taxon>Rhizorhabdaceae</taxon>
        <taxon>Edaphosphingomonas</taxon>
    </lineage>
</organism>
<reference evidence="2 3" key="1">
    <citation type="submission" date="2017-11" db="EMBL/GenBank/DDBJ databases">
        <title>Sphingomonas oleivorans sp. nov., isolated from oil-contaminated soil.</title>
        <authorList>
            <person name="Wang L."/>
            <person name="Chen L."/>
        </authorList>
    </citation>
    <scope>NUCLEOTIDE SEQUENCE [LARGE SCALE GENOMIC DNA]</scope>
    <source>
        <strain evidence="2 3">K101</strain>
    </source>
</reference>
<evidence type="ECO:0000313" key="3">
    <source>
        <dbReference type="Proteomes" id="UP000241206"/>
    </source>
</evidence>
<dbReference type="Proteomes" id="UP000241206">
    <property type="component" value="Unassembled WGS sequence"/>
</dbReference>
<feature type="chain" id="PRO_5015641332" evidence="1">
    <location>
        <begin position="34"/>
        <end position="337"/>
    </location>
</feature>
<dbReference type="RefSeq" id="WP_107394363.1">
    <property type="nucleotide sequence ID" value="NZ_PHHF01000026.1"/>
</dbReference>
<evidence type="ECO:0000256" key="1">
    <source>
        <dbReference type="SAM" id="SignalP"/>
    </source>
</evidence>
<gene>
    <name evidence="2" type="ORF">CV103_06435</name>
</gene>
<dbReference type="Pfam" id="PF13557">
    <property type="entry name" value="Phenol_MetA_deg"/>
    <property type="match status" value="1"/>
</dbReference>
<sequence>MPRITPRFSIPRFSVPCVAAIAAIAACPHGARASEGGASLYLLGSGGPETAILPPLKGVYLDNEIYVYDGSSSANRRFITGGNIVAGLDATIVADFASTLWVPTTNFLGGTLAVGAIVPVGAPMVNVDAVIEGPLGNQFNISRRDSSLLLGDPVATAMVGWATGKLHLQFATLLNVPVGHYREGRLANLAFHRWAGDASFAASWNDPKAGWDISGKAGFTFNGTNKVTDYKTGTEFHLEASAEKTFSPQFSAGIQGYWFKQVTGDGGEGARLGSYKGEVFGVGGTVATHLVMGRSPATVRLRVLREFDATNRLEGTSVMLGLSLPLHMEMPAAPPAE</sequence>
<comment type="caution">
    <text evidence="2">The sequence shown here is derived from an EMBL/GenBank/DDBJ whole genome shotgun (WGS) entry which is preliminary data.</text>
</comment>
<proteinExistence type="predicted"/>
<dbReference type="EMBL" id="PHHF01000026">
    <property type="protein sequence ID" value="PTD25197.1"/>
    <property type="molecule type" value="Genomic_DNA"/>
</dbReference>
<dbReference type="PROSITE" id="PS51257">
    <property type="entry name" value="PROKAR_LIPOPROTEIN"/>
    <property type="match status" value="1"/>
</dbReference>
<name>A0A2T4I5C4_9SPHN</name>
<protein>
    <submittedName>
        <fullName evidence="2">Phenol degradation protein meta</fullName>
    </submittedName>
</protein>
<keyword evidence="3" id="KW-1185">Reference proteome</keyword>
<keyword evidence="1" id="KW-0732">Signal</keyword>
<accession>A0A2T4I5C4</accession>
<feature type="signal peptide" evidence="1">
    <location>
        <begin position="1"/>
        <end position="33"/>
    </location>
</feature>
<dbReference type="InterPro" id="IPR025737">
    <property type="entry name" value="FApF"/>
</dbReference>
<evidence type="ECO:0000313" key="2">
    <source>
        <dbReference type="EMBL" id="PTD25197.1"/>
    </source>
</evidence>
<dbReference type="AlphaFoldDB" id="A0A2T4I5C4"/>